<comment type="caution">
    <text evidence="4">The sequence shown here is derived from an EMBL/GenBank/DDBJ whole genome shotgun (WGS) entry which is preliminary data.</text>
</comment>
<dbReference type="SUPFAM" id="SSF51735">
    <property type="entry name" value="NAD(P)-binding Rossmann-fold domains"/>
    <property type="match status" value="1"/>
</dbReference>
<evidence type="ECO:0000256" key="2">
    <source>
        <dbReference type="ARBA" id="ARBA00023445"/>
    </source>
</evidence>
<dbReference type="CDD" id="cd05227">
    <property type="entry name" value="AR_SDR_e"/>
    <property type="match status" value="1"/>
</dbReference>
<dbReference type="Proteomes" id="UP000298159">
    <property type="component" value="Unassembled WGS sequence"/>
</dbReference>
<dbReference type="GO" id="GO:0016616">
    <property type="term" value="F:oxidoreductase activity, acting on the CH-OH group of donors, NAD or NADP as acceptor"/>
    <property type="evidence" value="ECO:0007669"/>
    <property type="project" value="TreeGrafter"/>
</dbReference>
<dbReference type="Gene3D" id="3.40.50.720">
    <property type="entry name" value="NAD(P)-binding Rossmann-like Domain"/>
    <property type="match status" value="1"/>
</dbReference>
<keyword evidence="5" id="KW-1185">Reference proteome</keyword>
<evidence type="ECO:0000259" key="3">
    <source>
        <dbReference type="Pfam" id="PF01370"/>
    </source>
</evidence>
<dbReference type="InterPro" id="IPR050425">
    <property type="entry name" value="NAD(P)_dehydrat-like"/>
</dbReference>
<dbReference type="EMBL" id="SRRT01000004">
    <property type="protein sequence ID" value="TGN76519.1"/>
    <property type="molecule type" value="Genomic_DNA"/>
</dbReference>
<evidence type="ECO:0000313" key="4">
    <source>
        <dbReference type="EMBL" id="TGN76519.1"/>
    </source>
</evidence>
<dbReference type="Pfam" id="PF01370">
    <property type="entry name" value="Epimerase"/>
    <property type="match status" value="1"/>
</dbReference>
<dbReference type="GeneID" id="95448933"/>
<dbReference type="AlphaFoldDB" id="A0A4Z1D436"/>
<protein>
    <submittedName>
        <fullName evidence="4">Aldehyde reductase</fullName>
    </submittedName>
</protein>
<feature type="domain" description="NAD-dependent epimerase/dehydratase" evidence="3">
    <location>
        <begin position="9"/>
        <end position="247"/>
    </location>
</feature>
<proteinExistence type="inferred from homology"/>
<evidence type="ECO:0000256" key="1">
    <source>
        <dbReference type="ARBA" id="ARBA00023002"/>
    </source>
</evidence>
<dbReference type="FunFam" id="3.40.50.720:FF:000336">
    <property type="entry name" value="Aldehyde reductase"/>
    <property type="match status" value="1"/>
</dbReference>
<dbReference type="InterPro" id="IPR036291">
    <property type="entry name" value="NAD(P)-bd_dom_sf"/>
</dbReference>
<accession>A0A4Z1D436</accession>
<name>A0A4Z1D436_9ACTN</name>
<dbReference type="InterPro" id="IPR001509">
    <property type="entry name" value="Epimerase_deHydtase"/>
</dbReference>
<sequence length="350" mass="37342">MSSTPNDTVLVTGGSGFLGVRVIAQALAEGHRVRTTVRSRAKEARVREDLKAMGTDADDRLSFVEADLTADEGWTEAVTDCRYVLHTASPFPGGEPDHEDDLIVPAREGTLRVLRAARDAHVQRVVVTSSFAAVGYGRPATERAFTEDDWTDPDSGIPAYIRSKTLAEQAAWDFVERETDGPELAVINPVGIFGPVTGPDHSTSINMITNLFGGALPGTPRLYFAVVDVRDAAELHLRAMSDPQAAGQRFIAAAGDAVSLHQIALAIRERLGPAAEAVPAEELPDQAVHRAARANPALQSMLPNLGKIRHVSNDKARTVLGWNPRSSADAVAATAESLLRLGLLPPTSGK</sequence>
<evidence type="ECO:0000313" key="5">
    <source>
        <dbReference type="Proteomes" id="UP000298159"/>
    </source>
</evidence>
<comment type="similarity">
    <text evidence="2">Belongs to the NAD(P)-dependent epimerase/dehydratase family. Dihydroflavonol-4-reductase subfamily.</text>
</comment>
<keyword evidence="1" id="KW-0560">Oxidoreductase</keyword>
<gene>
    <name evidence="4" type="ORF">E5083_15125</name>
</gene>
<dbReference type="PANTHER" id="PTHR10366">
    <property type="entry name" value="NAD DEPENDENT EPIMERASE/DEHYDRATASE"/>
    <property type="match status" value="1"/>
</dbReference>
<dbReference type="RefSeq" id="WP_135786208.1">
    <property type="nucleotide sequence ID" value="NZ_SRRT01000004.1"/>
</dbReference>
<dbReference type="PANTHER" id="PTHR10366:SF564">
    <property type="entry name" value="STEROL-4-ALPHA-CARBOXYLATE 3-DEHYDROGENASE, DECARBOXYLATING"/>
    <property type="match status" value="1"/>
</dbReference>
<organism evidence="4 5">
    <name type="scientific">Streptomyces bauhiniae</name>
    <dbReference type="NCBI Taxonomy" id="2340725"/>
    <lineage>
        <taxon>Bacteria</taxon>
        <taxon>Bacillati</taxon>
        <taxon>Actinomycetota</taxon>
        <taxon>Actinomycetes</taxon>
        <taxon>Kitasatosporales</taxon>
        <taxon>Streptomycetaceae</taxon>
        <taxon>Streptomyces</taxon>
    </lineage>
</organism>
<reference evidence="4 5" key="1">
    <citation type="submission" date="2019-04" db="EMBL/GenBank/DDBJ databases">
        <title>Streptomyces sp. nov. Bv016 isolated from bark of Buahinia variegata.</title>
        <authorList>
            <person name="Kanchanasin P."/>
            <person name="Tanasupawat S."/>
            <person name="Yuki M."/>
            <person name="Kudo T."/>
        </authorList>
    </citation>
    <scope>NUCLEOTIDE SEQUENCE [LARGE SCALE GENOMIC DNA]</scope>
    <source>
        <strain evidence="4 5">Bv016</strain>
    </source>
</reference>